<dbReference type="Pfam" id="PF22578">
    <property type="entry name" value="GGR_cat"/>
    <property type="match status" value="1"/>
</dbReference>
<dbReference type="InterPro" id="IPR054715">
    <property type="entry name" value="GGR_cat"/>
</dbReference>
<evidence type="ECO:0000256" key="1">
    <source>
        <dbReference type="ARBA" id="ARBA00022516"/>
    </source>
</evidence>
<evidence type="ECO:0000256" key="6">
    <source>
        <dbReference type="ARBA" id="ARBA00023209"/>
    </source>
</evidence>
<feature type="domain" description="Digeranylgeranylglycerophospholipid reductase catalytic" evidence="8">
    <location>
        <begin position="184"/>
        <end position="233"/>
    </location>
</feature>
<protein>
    <submittedName>
        <fullName evidence="9">NAD(P)/FAD-dependent oxidoreductase</fullName>
    </submittedName>
</protein>
<evidence type="ECO:0000256" key="5">
    <source>
        <dbReference type="ARBA" id="ARBA00023098"/>
    </source>
</evidence>
<name>A0ABT8MDF9_9EURY</name>
<evidence type="ECO:0000256" key="2">
    <source>
        <dbReference type="ARBA" id="ARBA00022630"/>
    </source>
</evidence>
<dbReference type="PANTHER" id="PTHR42685">
    <property type="entry name" value="GERANYLGERANYL DIPHOSPHATE REDUCTASE"/>
    <property type="match status" value="1"/>
</dbReference>
<dbReference type="SUPFAM" id="SSF51905">
    <property type="entry name" value="FAD/NAD(P)-binding domain"/>
    <property type="match status" value="1"/>
</dbReference>
<keyword evidence="3" id="KW-0274">FAD</keyword>
<keyword evidence="7" id="KW-1208">Phospholipid metabolism</keyword>
<keyword evidence="6" id="KW-0594">Phospholipid biosynthesis</keyword>
<proteinExistence type="predicted"/>
<gene>
    <name evidence="9" type="ORF">FGU65_13885</name>
</gene>
<dbReference type="EMBL" id="VCYH01000012">
    <property type="protein sequence ID" value="MDN7025961.1"/>
    <property type="molecule type" value="Genomic_DNA"/>
</dbReference>
<dbReference type="RefSeq" id="WP_301665160.1">
    <property type="nucleotide sequence ID" value="NZ_VCYH01000012.1"/>
</dbReference>
<dbReference type="PANTHER" id="PTHR42685:SF18">
    <property type="entry name" value="DIGERANYLGERANYLGLYCEROPHOSPHOLIPID REDUCTASE"/>
    <property type="match status" value="1"/>
</dbReference>
<accession>A0ABT8MDF9</accession>
<dbReference type="Pfam" id="PF13450">
    <property type="entry name" value="NAD_binding_8"/>
    <property type="match status" value="1"/>
</dbReference>
<evidence type="ECO:0000259" key="8">
    <source>
        <dbReference type="Pfam" id="PF22578"/>
    </source>
</evidence>
<dbReference type="InterPro" id="IPR036188">
    <property type="entry name" value="FAD/NAD-bd_sf"/>
</dbReference>
<dbReference type="PRINTS" id="PR00420">
    <property type="entry name" value="RNGMNOXGNASE"/>
</dbReference>
<dbReference type="InterPro" id="IPR050407">
    <property type="entry name" value="Geranylgeranyl_reductase"/>
</dbReference>
<keyword evidence="10" id="KW-1185">Reference proteome</keyword>
<reference evidence="9" key="1">
    <citation type="submission" date="2019-05" db="EMBL/GenBank/DDBJ databases">
        <title>Methanoculleus sp. FWC-SCC1, a methanogenic archaeon isolated from deep marine cold seep.</title>
        <authorList>
            <person name="Chen Y.-W."/>
            <person name="Chen S.-C."/>
            <person name="Teng N.-H."/>
            <person name="Lai M.-C."/>
        </authorList>
    </citation>
    <scope>NUCLEOTIDE SEQUENCE</scope>
    <source>
        <strain evidence="9">FWC-SCC1</strain>
    </source>
</reference>
<organism evidence="9 10">
    <name type="scientific">Methanoculleus frigidifontis</name>
    <dbReference type="NCBI Taxonomy" id="2584085"/>
    <lineage>
        <taxon>Archaea</taxon>
        <taxon>Methanobacteriati</taxon>
        <taxon>Methanobacteriota</taxon>
        <taxon>Stenosarchaea group</taxon>
        <taxon>Methanomicrobia</taxon>
        <taxon>Methanomicrobiales</taxon>
        <taxon>Methanomicrobiaceae</taxon>
        <taxon>Methanoculleus</taxon>
    </lineage>
</organism>
<keyword evidence="1" id="KW-0444">Lipid biosynthesis</keyword>
<keyword evidence="2" id="KW-0285">Flavoprotein</keyword>
<evidence type="ECO:0000256" key="7">
    <source>
        <dbReference type="ARBA" id="ARBA00023264"/>
    </source>
</evidence>
<dbReference type="NCBIfam" id="TIGR02032">
    <property type="entry name" value="GG-red-SF"/>
    <property type="match status" value="1"/>
</dbReference>
<comment type="caution">
    <text evidence="9">The sequence shown here is derived from an EMBL/GenBank/DDBJ whole genome shotgun (WGS) entry which is preliminary data.</text>
</comment>
<evidence type="ECO:0000313" key="10">
    <source>
        <dbReference type="Proteomes" id="UP001168338"/>
    </source>
</evidence>
<evidence type="ECO:0000313" key="9">
    <source>
        <dbReference type="EMBL" id="MDN7025961.1"/>
    </source>
</evidence>
<keyword evidence="5" id="KW-0443">Lipid metabolism</keyword>
<dbReference type="Gene3D" id="3.50.50.60">
    <property type="entry name" value="FAD/NAD(P)-binding domain"/>
    <property type="match status" value="1"/>
</dbReference>
<evidence type="ECO:0000256" key="4">
    <source>
        <dbReference type="ARBA" id="ARBA00023002"/>
    </source>
</evidence>
<dbReference type="Proteomes" id="UP001168338">
    <property type="component" value="Unassembled WGS sequence"/>
</dbReference>
<dbReference type="InterPro" id="IPR011777">
    <property type="entry name" value="Geranylgeranyl_Rdtase_fam"/>
</dbReference>
<sequence>MQSRYDLVVVGAGPAGSTAARYAVAEGLSVLLLDKKKTIGVPVCCGEFLPAPSVAARAFPNAPGTDELFPVDPAAIRRKIRRLVVVSPKGREYPIPLPGCTIDRDTLDQSLAAAAVREGATLATETKFLALDGHTVTTSRGSVRAGVVIAADGPLSRVCRFAGLSRSTVLAPAVTCRVEADLGDDLRIFFGKRHAPGGYAWIFPKDGSANVGLGLQKSGVPVKRLLESFLESHGLDPADPIRGCYVPVAGPLPATVRGPVLAAGDAAGHVVASNGGGIGPAMICGRLAGLAAAAHLLRGEPLEAYEQAWRQAIGNELQAALRTKRMADAAFRSDFLMEQVMRALGEWGIERVLVYNGTGLFR</sequence>
<keyword evidence="4" id="KW-0560">Oxidoreductase</keyword>
<evidence type="ECO:0000256" key="3">
    <source>
        <dbReference type="ARBA" id="ARBA00022827"/>
    </source>
</evidence>